<dbReference type="Proteomes" id="UP001497480">
    <property type="component" value="Unassembled WGS sequence"/>
</dbReference>
<sequence length="73" mass="8294">MRMSIVKMAFLLVFIIVSGLYKDSEARGPIVHYPCHADIECQRLFGPGYKCIRTNCIPPQLVVFDKVHIQASK</sequence>
<organism evidence="2 3">
    <name type="scientific">Lupinus luteus</name>
    <name type="common">European yellow lupine</name>
    <dbReference type="NCBI Taxonomy" id="3873"/>
    <lineage>
        <taxon>Eukaryota</taxon>
        <taxon>Viridiplantae</taxon>
        <taxon>Streptophyta</taxon>
        <taxon>Embryophyta</taxon>
        <taxon>Tracheophyta</taxon>
        <taxon>Spermatophyta</taxon>
        <taxon>Magnoliopsida</taxon>
        <taxon>eudicotyledons</taxon>
        <taxon>Gunneridae</taxon>
        <taxon>Pentapetalae</taxon>
        <taxon>rosids</taxon>
        <taxon>fabids</taxon>
        <taxon>Fabales</taxon>
        <taxon>Fabaceae</taxon>
        <taxon>Papilionoideae</taxon>
        <taxon>50 kb inversion clade</taxon>
        <taxon>genistoids sensu lato</taxon>
        <taxon>core genistoids</taxon>
        <taxon>Genisteae</taxon>
        <taxon>Lupinus</taxon>
    </lineage>
</organism>
<evidence type="ECO:0000313" key="3">
    <source>
        <dbReference type="Proteomes" id="UP001497480"/>
    </source>
</evidence>
<protein>
    <submittedName>
        <fullName evidence="2">Uncharacterized protein</fullName>
    </submittedName>
</protein>
<comment type="caution">
    <text evidence="2">The sequence shown here is derived from an EMBL/GenBank/DDBJ whole genome shotgun (WGS) entry which is preliminary data.</text>
</comment>
<keyword evidence="1" id="KW-0732">Signal</keyword>
<reference evidence="2 3" key="1">
    <citation type="submission" date="2024-03" db="EMBL/GenBank/DDBJ databases">
        <authorList>
            <person name="Martinez-Hernandez J."/>
        </authorList>
    </citation>
    <scope>NUCLEOTIDE SEQUENCE [LARGE SCALE GENOMIC DNA]</scope>
</reference>
<dbReference type="EMBL" id="CAXHTB010000015">
    <property type="protein sequence ID" value="CAL0321188.1"/>
    <property type="molecule type" value="Genomic_DNA"/>
</dbReference>
<evidence type="ECO:0000256" key="1">
    <source>
        <dbReference type="SAM" id="SignalP"/>
    </source>
</evidence>
<proteinExistence type="predicted"/>
<keyword evidence="3" id="KW-1185">Reference proteome</keyword>
<accession>A0AAV1XIM6</accession>
<feature type="chain" id="PRO_5043449531" evidence="1">
    <location>
        <begin position="27"/>
        <end position="73"/>
    </location>
</feature>
<evidence type="ECO:0000313" key="2">
    <source>
        <dbReference type="EMBL" id="CAL0321188.1"/>
    </source>
</evidence>
<feature type="signal peptide" evidence="1">
    <location>
        <begin position="1"/>
        <end position="26"/>
    </location>
</feature>
<gene>
    <name evidence="2" type="ORF">LLUT_LOCUS22248</name>
</gene>
<dbReference type="AlphaFoldDB" id="A0AAV1XIM6"/>
<name>A0AAV1XIM6_LUPLU</name>